<evidence type="ECO:0000313" key="1">
    <source>
        <dbReference type="EMBL" id="CAD6271276.1"/>
    </source>
</evidence>
<protein>
    <submittedName>
        <fullName evidence="1">Uncharacterized protein</fullName>
    </submittedName>
</protein>
<reference evidence="1" key="1">
    <citation type="submission" date="2020-10" db="EMBL/GenBank/DDBJ databases">
        <authorList>
            <person name="Han B."/>
            <person name="Lu T."/>
            <person name="Zhao Q."/>
            <person name="Huang X."/>
            <person name="Zhao Y."/>
        </authorList>
    </citation>
    <scope>NUCLEOTIDE SEQUENCE</scope>
</reference>
<dbReference type="EMBL" id="CAJGYO010000016">
    <property type="protein sequence ID" value="CAD6271276.1"/>
    <property type="molecule type" value="Genomic_DNA"/>
</dbReference>
<name>A0A811RLE0_9POAL</name>
<accession>A0A811RLE0</accession>
<dbReference type="Proteomes" id="UP000604825">
    <property type="component" value="Unassembled WGS sequence"/>
</dbReference>
<comment type="caution">
    <text evidence="1">The sequence shown here is derived from an EMBL/GenBank/DDBJ whole genome shotgun (WGS) entry which is preliminary data.</text>
</comment>
<evidence type="ECO:0000313" key="2">
    <source>
        <dbReference type="Proteomes" id="UP000604825"/>
    </source>
</evidence>
<gene>
    <name evidence="1" type="ORF">NCGR_LOCUS54562</name>
</gene>
<keyword evidence="2" id="KW-1185">Reference proteome</keyword>
<proteinExistence type="predicted"/>
<organism evidence="1 2">
    <name type="scientific">Miscanthus lutarioriparius</name>
    <dbReference type="NCBI Taxonomy" id="422564"/>
    <lineage>
        <taxon>Eukaryota</taxon>
        <taxon>Viridiplantae</taxon>
        <taxon>Streptophyta</taxon>
        <taxon>Embryophyta</taxon>
        <taxon>Tracheophyta</taxon>
        <taxon>Spermatophyta</taxon>
        <taxon>Magnoliopsida</taxon>
        <taxon>Liliopsida</taxon>
        <taxon>Poales</taxon>
        <taxon>Poaceae</taxon>
        <taxon>PACMAD clade</taxon>
        <taxon>Panicoideae</taxon>
        <taxon>Andropogonodae</taxon>
        <taxon>Andropogoneae</taxon>
        <taxon>Saccharinae</taxon>
        <taxon>Miscanthus</taxon>
    </lineage>
</organism>
<dbReference type="AlphaFoldDB" id="A0A811RLE0"/>
<sequence>MALGCCSLCRRQYGTSCRNSEALNLSPEKSFISQGNITGKLVQIKNAKDSISQGSITHGMPNSKKEYYSLEIGEPYPLLLEMPV</sequence>